<keyword evidence="1" id="KW-0472">Membrane</keyword>
<protein>
    <submittedName>
        <fullName evidence="2">Uncharacterized protein</fullName>
    </submittedName>
</protein>
<name>A0A146LR38_LYGHE</name>
<keyword evidence="1" id="KW-1133">Transmembrane helix</keyword>
<keyword evidence="1" id="KW-0812">Transmembrane</keyword>
<feature type="transmembrane region" description="Helical" evidence="1">
    <location>
        <begin position="35"/>
        <end position="68"/>
    </location>
</feature>
<reference evidence="2" key="1">
    <citation type="journal article" date="2016" name="Gigascience">
        <title>De novo construction of an expanded transcriptome assembly for the western tarnished plant bug, Lygus hesperus.</title>
        <authorList>
            <person name="Tassone E.E."/>
            <person name="Geib S.M."/>
            <person name="Hall B."/>
            <person name="Fabrick J.A."/>
            <person name="Brent C.S."/>
            <person name="Hull J.J."/>
        </authorList>
    </citation>
    <scope>NUCLEOTIDE SEQUENCE</scope>
</reference>
<sequence length="424" mass="43075">MCVCVRVGVVSVYAVYILTLVYLRSSEWACVLCIMFRWLLLCNCFGGGCHILFFTLFFLFSCSFWFFFPHGTCGTVGMSSAVAPPAPEVMDVGGCREMGGAAVPAFGGGGREDVKSVLMEVSGSAIRGGGAASCSNDGAGSCEFVGNCCGFPAYGGNGRGMEFKSFGRLAGYRSASYREIGSIFGEISCTVNWFKSPSKSAACCASIRCVRPSDGICSGCRATFCENRTSSLPTWLSMIGTPFGITSCSLDCTSPPPCSTPTVLFAALSLNPSAKPSKACLNGSMSGLNRLSSGAPRWLTPPLGPSSIPNLPPTPFPGATTLEFATAAFAGNGTAVPRTSVTIVGGGGGSVTDVVGIVDSGAGTTVLIVFGLGGGGTIASACMLVAGSTTVVGGSPDTPAVGCKIFTLCPGFTAVLSDCGGICC</sequence>
<dbReference type="AlphaFoldDB" id="A0A146LR38"/>
<organism evidence="2">
    <name type="scientific">Lygus hesperus</name>
    <name type="common">Western plant bug</name>
    <dbReference type="NCBI Taxonomy" id="30085"/>
    <lineage>
        <taxon>Eukaryota</taxon>
        <taxon>Metazoa</taxon>
        <taxon>Ecdysozoa</taxon>
        <taxon>Arthropoda</taxon>
        <taxon>Hexapoda</taxon>
        <taxon>Insecta</taxon>
        <taxon>Pterygota</taxon>
        <taxon>Neoptera</taxon>
        <taxon>Paraneoptera</taxon>
        <taxon>Hemiptera</taxon>
        <taxon>Heteroptera</taxon>
        <taxon>Panheteroptera</taxon>
        <taxon>Cimicomorpha</taxon>
        <taxon>Miridae</taxon>
        <taxon>Mirini</taxon>
        <taxon>Lygus</taxon>
    </lineage>
</organism>
<proteinExistence type="predicted"/>
<dbReference type="EMBL" id="GDHC01008325">
    <property type="protein sequence ID" value="JAQ10304.1"/>
    <property type="molecule type" value="Transcribed_RNA"/>
</dbReference>
<evidence type="ECO:0000313" key="2">
    <source>
        <dbReference type="EMBL" id="JAQ10304.1"/>
    </source>
</evidence>
<gene>
    <name evidence="2" type="ORF">g.36226</name>
</gene>
<accession>A0A146LR38</accession>
<feature type="transmembrane region" description="Helical" evidence="1">
    <location>
        <begin position="6"/>
        <end position="23"/>
    </location>
</feature>
<evidence type="ECO:0000256" key="1">
    <source>
        <dbReference type="SAM" id="Phobius"/>
    </source>
</evidence>